<gene>
    <name evidence="2" type="ORF">AB3G34_09510</name>
</gene>
<sequence>MRKQFGAKPSKNEIEKYSKSEYWNGTIFENLEETSMDFLLSNMPKFLRKQFCEKEGREAKSLSVVPFDSELFINTHQSMQSIWYGHSAIYMQLKNKNILIDPMFGSDAAPIAPFKVKRFSDSTLTIIDSFPEIDLVLISHDHYDHLDYESILKLKEKTKLFYVALGVKRHLVSWGIPADIITEFNWWEESVFNGIKITFTPTRHFSGRGLTDRAKSLWGGWVFNTEEENIWFSGDSGYGTHFKEIGERLGPFDFAFMECGQYNENWHQIHMYPEESVQAAIDAKVRNCMPVHWAGFALAQHAWKEPVERFSEKAATEKLNFITPKMGELFSANFTDSLKWWEME</sequence>
<feature type="domain" description="Metallo-beta-lactamase" evidence="1">
    <location>
        <begin position="97"/>
        <end position="293"/>
    </location>
</feature>
<dbReference type="InterPro" id="IPR036866">
    <property type="entry name" value="RibonucZ/Hydroxyglut_hydro"/>
</dbReference>
<accession>A0AB39VYJ8</accession>
<reference evidence="2" key="1">
    <citation type="submission" date="2024-07" db="EMBL/GenBank/DDBJ databases">
        <authorList>
            <person name="Biller S.J."/>
        </authorList>
    </citation>
    <scope>NUCLEOTIDE SEQUENCE</scope>
    <source>
        <strain evidence="2">WC2409</strain>
    </source>
</reference>
<evidence type="ECO:0000313" key="2">
    <source>
        <dbReference type="EMBL" id="XDU94132.1"/>
    </source>
</evidence>
<dbReference type="SUPFAM" id="SSF56281">
    <property type="entry name" value="Metallo-hydrolase/oxidoreductase"/>
    <property type="match status" value="1"/>
</dbReference>
<dbReference type="Gene3D" id="3.60.15.10">
    <property type="entry name" value="Ribonuclease Z/Hydroxyacylglutathione hydrolase-like"/>
    <property type="match status" value="1"/>
</dbReference>
<evidence type="ECO:0000259" key="1">
    <source>
        <dbReference type="Pfam" id="PF12706"/>
    </source>
</evidence>
<organism evidence="2">
    <name type="scientific">Flavobacterium sp. WC2409</name>
    <dbReference type="NCBI Taxonomy" id="3234139"/>
    <lineage>
        <taxon>Bacteria</taxon>
        <taxon>Pseudomonadati</taxon>
        <taxon>Bacteroidota</taxon>
        <taxon>Flavobacteriia</taxon>
        <taxon>Flavobacteriales</taxon>
        <taxon>Flavobacteriaceae</taxon>
        <taxon>Flavobacterium</taxon>
    </lineage>
</organism>
<name>A0AB39VYJ8_9FLAO</name>
<proteinExistence type="predicted"/>
<dbReference type="PANTHER" id="PTHR15032">
    <property type="entry name" value="N-ACYL-PHOSPHATIDYLETHANOLAMINE-HYDROLYZING PHOSPHOLIPASE D"/>
    <property type="match status" value="1"/>
</dbReference>
<dbReference type="PIRSF" id="PIRSF038896">
    <property type="entry name" value="NAPE-PLD"/>
    <property type="match status" value="1"/>
</dbReference>
<dbReference type="GO" id="GO:0008270">
    <property type="term" value="F:zinc ion binding"/>
    <property type="evidence" value="ECO:0007669"/>
    <property type="project" value="InterPro"/>
</dbReference>
<dbReference type="EMBL" id="CP165625">
    <property type="protein sequence ID" value="XDU94132.1"/>
    <property type="molecule type" value="Genomic_DNA"/>
</dbReference>
<dbReference type="GO" id="GO:0005737">
    <property type="term" value="C:cytoplasm"/>
    <property type="evidence" value="ECO:0007669"/>
    <property type="project" value="TreeGrafter"/>
</dbReference>
<dbReference type="GO" id="GO:0070290">
    <property type="term" value="F:N-acylphosphatidylethanolamine-specific phospholipase D activity"/>
    <property type="evidence" value="ECO:0007669"/>
    <property type="project" value="InterPro"/>
</dbReference>
<dbReference type="AlphaFoldDB" id="A0AB39VYJ8"/>
<dbReference type="Pfam" id="PF12706">
    <property type="entry name" value="Lactamase_B_2"/>
    <property type="match status" value="1"/>
</dbReference>
<dbReference type="PANTHER" id="PTHR15032:SF4">
    <property type="entry name" value="N-ACYL-PHOSPHATIDYLETHANOLAMINE-HYDROLYZING PHOSPHOLIPASE D"/>
    <property type="match status" value="1"/>
</dbReference>
<protein>
    <submittedName>
        <fullName evidence="2">MBL fold metallo-hydrolase</fullName>
    </submittedName>
</protein>
<dbReference type="InterPro" id="IPR024884">
    <property type="entry name" value="NAPE-PLD"/>
</dbReference>
<dbReference type="RefSeq" id="WP_369752284.1">
    <property type="nucleotide sequence ID" value="NZ_CP165625.1"/>
</dbReference>
<dbReference type="InterPro" id="IPR001279">
    <property type="entry name" value="Metallo-B-lactamas"/>
</dbReference>